<dbReference type="PROSITE" id="PS00356">
    <property type="entry name" value="HTH_LACI_1"/>
    <property type="match status" value="1"/>
</dbReference>
<protein>
    <submittedName>
        <fullName evidence="5">Substrate-binding domain-containing protein</fullName>
    </submittedName>
</protein>
<evidence type="ECO:0000256" key="1">
    <source>
        <dbReference type="ARBA" id="ARBA00023015"/>
    </source>
</evidence>
<dbReference type="InterPro" id="IPR010982">
    <property type="entry name" value="Lambda_DNA-bd_dom_sf"/>
</dbReference>
<feature type="domain" description="HTH lacI-type" evidence="4">
    <location>
        <begin position="7"/>
        <end position="61"/>
    </location>
</feature>
<evidence type="ECO:0000313" key="5">
    <source>
        <dbReference type="EMBL" id="MDN5203677.1"/>
    </source>
</evidence>
<dbReference type="RefSeq" id="WP_346753700.1">
    <property type="nucleotide sequence ID" value="NZ_JAUJEA010000008.1"/>
</dbReference>
<dbReference type="PANTHER" id="PTHR30146:SF144">
    <property type="entry name" value="LACI-FAMILY TRANSCRIPTION REGULATOR"/>
    <property type="match status" value="1"/>
</dbReference>
<evidence type="ECO:0000256" key="2">
    <source>
        <dbReference type="ARBA" id="ARBA00023125"/>
    </source>
</evidence>
<dbReference type="SMART" id="SM00354">
    <property type="entry name" value="HTH_LACI"/>
    <property type="match status" value="1"/>
</dbReference>
<dbReference type="Gene3D" id="3.40.50.2300">
    <property type="match status" value="2"/>
</dbReference>
<dbReference type="InterPro" id="IPR025997">
    <property type="entry name" value="SBP_2_dom"/>
</dbReference>
<keyword evidence="2" id="KW-0238">DNA-binding</keyword>
<dbReference type="Pfam" id="PF13407">
    <property type="entry name" value="Peripla_BP_4"/>
    <property type="match status" value="1"/>
</dbReference>
<dbReference type="InterPro" id="IPR028082">
    <property type="entry name" value="Peripla_BP_I"/>
</dbReference>
<dbReference type="EMBL" id="JAUJEA010000008">
    <property type="protein sequence ID" value="MDN5203677.1"/>
    <property type="molecule type" value="Genomic_DNA"/>
</dbReference>
<dbReference type="PROSITE" id="PS50932">
    <property type="entry name" value="HTH_LACI_2"/>
    <property type="match status" value="1"/>
</dbReference>
<keyword evidence="3" id="KW-0804">Transcription</keyword>
<reference evidence="5" key="1">
    <citation type="submission" date="2023-06" db="EMBL/GenBank/DDBJ databases">
        <title>Genomic of Parafulvivirga corallium.</title>
        <authorList>
            <person name="Wang G."/>
        </authorList>
    </citation>
    <scope>NUCLEOTIDE SEQUENCE</scope>
    <source>
        <strain evidence="5">BMA10</strain>
    </source>
</reference>
<dbReference type="Gene3D" id="1.10.260.40">
    <property type="entry name" value="lambda repressor-like DNA-binding domains"/>
    <property type="match status" value="1"/>
</dbReference>
<evidence type="ECO:0000259" key="4">
    <source>
        <dbReference type="PROSITE" id="PS50932"/>
    </source>
</evidence>
<gene>
    <name evidence="5" type="ORF">QQ008_19970</name>
</gene>
<dbReference type="SUPFAM" id="SSF47413">
    <property type="entry name" value="lambda repressor-like DNA-binding domains"/>
    <property type="match status" value="1"/>
</dbReference>
<evidence type="ECO:0000256" key="3">
    <source>
        <dbReference type="ARBA" id="ARBA00023163"/>
    </source>
</evidence>
<keyword evidence="1" id="KW-0805">Transcription regulation</keyword>
<organism evidence="5 6">
    <name type="scientific">Splendidivirga corallicola</name>
    <dbReference type="NCBI Taxonomy" id="3051826"/>
    <lineage>
        <taxon>Bacteria</taxon>
        <taxon>Pseudomonadati</taxon>
        <taxon>Bacteroidota</taxon>
        <taxon>Cytophagia</taxon>
        <taxon>Cytophagales</taxon>
        <taxon>Splendidivirgaceae</taxon>
        <taxon>Splendidivirga</taxon>
    </lineage>
</organism>
<evidence type="ECO:0000313" key="6">
    <source>
        <dbReference type="Proteomes" id="UP001172082"/>
    </source>
</evidence>
<proteinExistence type="predicted"/>
<dbReference type="Proteomes" id="UP001172082">
    <property type="component" value="Unassembled WGS sequence"/>
</dbReference>
<name>A0ABT8KSD3_9BACT</name>
<accession>A0ABT8KSD3</accession>
<sequence>MSKIKKTTIQDVAKYANVSSGTIDRVIHNRGKVSPAKKKKIEEAIKHLNFNPNLLARTLALGKQFMICSLLPESVISQNYWSLPRRGIMQSAEKYKDFGIVLEAYEYSLFDEESFVKQAQIIIDKNPDGVILAPLFEKESISFTQALEEKNIPYIFIDANIPDQNNLSYIGPELKNSGYIAGKLLNSILNMNDDILIVNMVKGIENSSHVWVIEDGFREFFDSNNYTNDRKINSLTIHTTDETEVTRELTKYYIKNPGVKGVFVTNSKAHLISEFHRAHELDGKVIGFDLIEENIASLKNGSIDFLISQNPVFQGGQAVQMLFDYFVYKKTPTEIQYVPLDIIIKENVDFYLNSQ</sequence>
<keyword evidence="6" id="KW-1185">Reference proteome</keyword>
<dbReference type="CDD" id="cd01392">
    <property type="entry name" value="HTH_LacI"/>
    <property type="match status" value="1"/>
</dbReference>
<dbReference type="SUPFAM" id="SSF53822">
    <property type="entry name" value="Periplasmic binding protein-like I"/>
    <property type="match status" value="1"/>
</dbReference>
<comment type="caution">
    <text evidence="5">The sequence shown here is derived from an EMBL/GenBank/DDBJ whole genome shotgun (WGS) entry which is preliminary data.</text>
</comment>
<dbReference type="InterPro" id="IPR000843">
    <property type="entry name" value="HTH_LacI"/>
</dbReference>
<dbReference type="PANTHER" id="PTHR30146">
    <property type="entry name" value="LACI-RELATED TRANSCRIPTIONAL REPRESSOR"/>
    <property type="match status" value="1"/>
</dbReference>
<dbReference type="Pfam" id="PF00356">
    <property type="entry name" value="LacI"/>
    <property type="match status" value="1"/>
</dbReference>